<evidence type="ECO:0000256" key="4">
    <source>
        <dbReference type="PROSITE-ProRule" id="PRU00335"/>
    </source>
</evidence>
<dbReference type="PROSITE" id="PS50977">
    <property type="entry name" value="HTH_TETR_2"/>
    <property type="match status" value="1"/>
</dbReference>
<dbReference type="GO" id="GO:0003677">
    <property type="term" value="F:DNA binding"/>
    <property type="evidence" value="ECO:0007669"/>
    <property type="project" value="UniProtKB-UniRule"/>
</dbReference>
<dbReference type="PANTHER" id="PTHR47752:SF1">
    <property type="entry name" value="HTH-TYPE TRANSCRIPTIONAL REPRESSOR FABR"/>
    <property type="match status" value="1"/>
</dbReference>
<dbReference type="PANTHER" id="PTHR47752">
    <property type="entry name" value="HTH-TYPE TRANSCRIPTIONAL REPRESSOR FABR"/>
    <property type="match status" value="1"/>
</dbReference>
<feature type="domain" description="HTH tetR-type" evidence="5">
    <location>
        <begin position="9"/>
        <end position="70"/>
    </location>
</feature>
<evidence type="ECO:0000256" key="3">
    <source>
        <dbReference type="ARBA" id="ARBA00023163"/>
    </source>
</evidence>
<dbReference type="Pfam" id="PF00440">
    <property type="entry name" value="TetR_N"/>
    <property type="match status" value="1"/>
</dbReference>
<evidence type="ECO:0000256" key="2">
    <source>
        <dbReference type="ARBA" id="ARBA00023125"/>
    </source>
</evidence>
<keyword evidence="2 4" id="KW-0238">DNA-binding</keyword>
<comment type="caution">
    <text evidence="6">The sequence shown here is derived from an EMBL/GenBank/DDBJ whole genome shotgun (WGS) entry which is preliminary data.</text>
</comment>
<dbReference type="Proteomes" id="UP000489961">
    <property type="component" value="Unassembled WGS sequence"/>
</dbReference>
<evidence type="ECO:0000256" key="1">
    <source>
        <dbReference type="ARBA" id="ARBA00023015"/>
    </source>
</evidence>
<proteinExistence type="predicted"/>
<dbReference type="AlphaFoldDB" id="A0A811G7Q2"/>
<dbReference type="RefSeq" id="WP_174558065.1">
    <property type="nucleotide sequence ID" value="NZ_CADDTS010000002.1"/>
</dbReference>
<feature type="DNA-binding region" description="H-T-H motif" evidence="4">
    <location>
        <begin position="33"/>
        <end position="52"/>
    </location>
</feature>
<gene>
    <name evidence="6" type="primary">fabR_1</name>
    <name evidence="6" type="ORF">SFB21_0037</name>
</gene>
<sequence length="219" mass="25480">MSIRDERKQQSRQALLDAALALSTSGRSFSSISLREIARHVGLVPTAFYRHFQDMNELGLELVDQVALHLKGILHQLGQAYIYQPNSKIKISLDLLFQAVEHHPEPWVFMIAERWGGSEVIRQAIAREINFLIEDMANDLCKMETVQHIHNMPDLQIISNILINLSFTWAMTWMDINRRYQAQERLEQQKQFKLQTITQVHLIFRGISNWDTSKETTKP</sequence>
<dbReference type="InterPro" id="IPR009057">
    <property type="entry name" value="Homeodomain-like_sf"/>
</dbReference>
<dbReference type="InterPro" id="IPR001647">
    <property type="entry name" value="HTH_TetR"/>
</dbReference>
<dbReference type="InterPro" id="IPR054129">
    <property type="entry name" value="DesT_TetR_C"/>
</dbReference>
<evidence type="ECO:0000259" key="5">
    <source>
        <dbReference type="PROSITE" id="PS50977"/>
    </source>
</evidence>
<dbReference type="Gene3D" id="1.10.357.10">
    <property type="entry name" value="Tetracycline Repressor, domain 2"/>
    <property type="match status" value="1"/>
</dbReference>
<dbReference type="Pfam" id="PF21943">
    <property type="entry name" value="TetR_C_46"/>
    <property type="match status" value="1"/>
</dbReference>
<accession>A0A811G7Q2</accession>
<keyword evidence="3" id="KW-0804">Transcription</keyword>
<dbReference type="EMBL" id="CADDTS010000002">
    <property type="protein sequence ID" value="CAB1206617.1"/>
    <property type="molecule type" value="Genomic_DNA"/>
</dbReference>
<keyword evidence="1" id="KW-0805">Transcription regulation</keyword>
<organism evidence="6 7">
    <name type="scientific">Acinetobacter bouvetii</name>
    <dbReference type="NCBI Taxonomy" id="202951"/>
    <lineage>
        <taxon>Bacteria</taxon>
        <taxon>Pseudomonadati</taxon>
        <taxon>Pseudomonadota</taxon>
        <taxon>Gammaproteobacteria</taxon>
        <taxon>Moraxellales</taxon>
        <taxon>Moraxellaceae</taxon>
        <taxon>Acinetobacter</taxon>
    </lineage>
</organism>
<reference evidence="6 7" key="1">
    <citation type="submission" date="2020-02" db="EMBL/GenBank/DDBJ databases">
        <authorList>
            <person name="Chaudhuri R."/>
        </authorList>
    </citation>
    <scope>NUCLEOTIDE SEQUENCE [LARGE SCALE GENOMIC DNA]</scope>
    <source>
        <strain evidence="6">SFB21</strain>
    </source>
</reference>
<protein>
    <submittedName>
        <fullName evidence="6">HTH-type transcriptional repressor FabR</fullName>
    </submittedName>
</protein>
<evidence type="ECO:0000313" key="6">
    <source>
        <dbReference type="EMBL" id="CAB1206617.1"/>
    </source>
</evidence>
<evidence type="ECO:0000313" key="7">
    <source>
        <dbReference type="Proteomes" id="UP000489961"/>
    </source>
</evidence>
<dbReference type="SUPFAM" id="SSF46689">
    <property type="entry name" value="Homeodomain-like"/>
    <property type="match status" value="1"/>
</dbReference>
<dbReference type="Gene3D" id="1.10.10.60">
    <property type="entry name" value="Homeodomain-like"/>
    <property type="match status" value="1"/>
</dbReference>
<name>A0A811G7Q2_9GAMM</name>
<dbReference type="InterPro" id="IPR050692">
    <property type="entry name" value="HTH_transcr_repressor_FabR"/>
</dbReference>